<sequence length="87" mass="8695">MGMSACCPAWESGGPPSPLLALAECDAFVEALLPAQGPGPPPEQALHGWRLAALGGAGPGATEWNPLAFRAVFSVAPEGAASEAFPP</sequence>
<dbReference type="Proteomes" id="UP001189429">
    <property type="component" value="Unassembled WGS sequence"/>
</dbReference>
<gene>
    <name evidence="1" type="ORF">PCOR1329_LOCUS27537</name>
</gene>
<proteinExistence type="predicted"/>
<reference evidence="1" key="1">
    <citation type="submission" date="2023-10" db="EMBL/GenBank/DDBJ databases">
        <authorList>
            <person name="Chen Y."/>
            <person name="Shah S."/>
            <person name="Dougan E. K."/>
            <person name="Thang M."/>
            <person name="Chan C."/>
        </authorList>
    </citation>
    <scope>NUCLEOTIDE SEQUENCE [LARGE SCALE GENOMIC DNA]</scope>
</reference>
<protein>
    <submittedName>
        <fullName evidence="1">Uncharacterized protein</fullName>
    </submittedName>
</protein>
<organism evidence="1 2">
    <name type="scientific">Prorocentrum cordatum</name>
    <dbReference type="NCBI Taxonomy" id="2364126"/>
    <lineage>
        <taxon>Eukaryota</taxon>
        <taxon>Sar</taxon>
        <taxon>Alveolata</taxon>
        <taxon>Dinophyceae</taxon>
        <taxon>Prorocentrales</taxon>
        <taxon>Prorocentraceae</taxon>
        <taxon>Prorocentrum</taxon>
    </lineage>
</organism>
<keyword evidence="2" id="KW-1185">Reference proteome</keyword>
<comment type="caution">
    <text evidence="1">The sequence shown here is derived from an EMBL/GenBank/DDBJ whole genome shotgun (WGS) entry which is preliminary data.</text>
</comment>
<accession>A0ABN9S8Q0</accession>
<evidence type="ECO:0000313" key="1">
    <source>
        <dbReference type="EMBL" id="CAK0828260.1"/>
    </source>
</evidence>
<evidence type="ECO:0000313" key="2">
    <source>
        <dbReference type="Proteomes" id="UP001189429"/>
    </source>
</evidence>
<dbReference type="EMBL" id="CAUYUJ010010001">
    <property type="protein sequence ID" value="CAK0828260.1"/>
    <property type="molecule type" value="Genomic_DNA"/>
</dbReference>
<name>A0ABN9S8Q0_9DINO</name>